<accession>A0A5B8SXW9</accession>
<keyword evidence="3" id="KW-1185">Reference proteome</keyword>
<dbReference type="AlphaFoldDB" id="A0A5B8SXW9"/>
<dbReference type="OrthoDB" id="6155254at2"/>
<dbReference type="PANTHER" id="PTHR34387">
    <property type="entry name" value="SLR1258 PROTEIN"/>
    <property type="match status" value="1"/>
</dbReference>
<proteinExistence type="predicted"/>
<dbReference type="InterPro" id="IPR007497">
    <property type="entry name" value="SIMPL/DUF541"/>
</dbReference>
<dbReference type="EMBL" id="CP042382">
    <property type="protein sequence ID" value="QEA40987.1"/>
    <property type="molecule type" value="Genomic_DNA"/>
</dbReference>
<dbReference type="Gene3D" id="3.30.110.170">
    <property type="entry name" value="Protein of unknown function (DUF541), domain 1"/>
    <property type="match status" value="1"/>
</dbReference>
<evidence type="ECO:0000313" key="3">
    <source>
        <dbReference type="Proteomes" id="UP000321272"/>
    </source>
</evidence>
<protein>
    <submittedName>
        <fullName evidence="2">DUF541 domain-containing protein</fullName>
    </submittedName>
</protein>
<organism evidence="2 3">
    <name type="scientific">Pistricoccus aurantiacus</name>
    <dbReference type="NCBI Taxonomy" id="1883414"/>
    <lineage>
        <taxon>Bacteria</taxon>
        <taxon>Pseudomonadati</taxon>
        <taxon>Pseudomonadota</taxon>
        <taxon>Gammaproteobacteria</taxon>
        <taxon>Oceanospirillales</taxon>
        <taxon>Halomonadaceae</taxon>
        <taxon>Pistricoccus</taxon>
    </lineage>
</organism>
<sequence>MTSTLLGTSALAQTPGDQESRAHVQAQATLNVAPDKATLSARLWERTPSVVAGEDTQADPEALKTARERLEKRTGELIRALEEEGLNKNKIRAGSLRIRPDYVYQGPARNGERETLVRTQLERPITLTLNDLERVPRLLDALTQAGVNQLDGVEYDLRDREAASDKALTEALKKARHKAQLMADTLGFELGEVASVRETRSPTFPPYRMAMQADSRENKGAEPEYRPGLIDIEAEVEVSWFIEPSSGE</sequence>
<dbReference type="PANTHER" id="PTHR34387:SF2">
    <property type="entry name" value="SLR1258 PROTEIN"/>
    <property type="match status" value="1"/>
</dbReference>
<dbReference type="KEGG" id="paur:FGL86_15850"/>
<feature type="compositionally biased region" description="Polar residues" evidence="1">
    <location>
        <begin position="1"/>
        <end position="17"/>
    </location>
</feature>
<dbReference type="GO" id="GO:0006974">
    <property type="term" value="P:DNA damage response"/>
    <property type="evidence" value="ECO:0007669"/>
    <property type="project" value="TreeGrafter"/>
</dbReference>
<feature type="region of interest" description="Disordered" evidence="1">
    <location>
        <begin position="1"/>
        <end position="20"/>
    </location>
</feature>
<gene>
    <name evidence="2" type="ORF">FGL86_15850</name>
</gene>
<dbReference type="Gene3D" id="3.30.70.2970">
    <property type="entry name" value="Protein of unknown function (DUF541), domain 2"/>
    <property type="match status" value="1"/>
</dbReference>
<dbReference type="Pfam" id="PF04402">
    <property type="entry name" value="SIMPL"/>
    <property type="match status" value="1"/>
</dbReference>
<reference evidence="2 3" key="1">
    <citation type="submission" date="2019-06" db="EMBL/GenBank/DDBJ databases">
        <title>Genome analyses of bacteria isolated from kimchi.</title>
        <authorList>
            <person name="Lee S."/>
            <person name="Ahn S."/>
            <person name="Roh S."/>
        </authorList>
    </citation>
    <scope>NUCLEOTIDE SEQUENCE [LARGE SCALE GENOMIC DNA]</scope>
    <source>
        <strain evidence="2 3">CBA4606</strain>
    </source>
</reference>
<evidence type="ECO:0000256" key="1">
    <source>
        <dbReference type="SAM" id="MobiDB-lite"/>
    </source>
</evidence>
<evidence type="ECO:0000313" key="2">
    <source>
        <dbReference type="EMBL" id="QEA40987.1"/>
    </source>
</evidence>
<dbReference type="Proteomes" id="UP000321272">
    <property type="component" value="Chromosome"/>
</dbReference>
<dbReference type="InterPro" id="IPR052022">
    <property type="entry name" value="26kDa_periplasmic_antigen"/>
</dbReference>
<name>A0A5B8SXW9_9GAMM</name>